<organism evidence="2 3">
    <name type="scientific">Epilithonimonas xixisoli</name>
    <dbReference type="NCBI Taxonomy" id="1476462"/>
    <lineage>
        <taxon>Bacteria</taxon>
        <taxon>Pseudomonadati</taxon>
        <taxon>Bacteroidota</taxon>
        <taxon>Flavobacteriia</taxon>
        <taxon>Flavobacteriales</taxon>
        <taxon>Weeksellaceae</taxon>
        <taxon>Chryseobacterium group</taxon>
        <taxon>Epilithonimonas</taxon>
    </lineage>
</organism>
<comment type="caution">
    <text evidence="2">The sequence shown here is derived from an EMBL/GenBank/DDBJ whole genome shotgun (WGS) entry which is preliminary data.</text>
</comment>
<evidence type="ECO:0000313" key="3">
    <source>
        <dbReference type="Proteomes" id="UP000295313"/>
    </source>
</evidence>
<dbReference type="Proteomes" id="UP000295313">
    <property type="component" value="Unassembled WGS sequence"/>
</dbReference>
<evidence type="ECO:0000256" key="1">
    <source>
        <dbReference type="SAM" id="SignalP"/>
    </source>
</evidence>
<evidence type="ECO:0008006" key="4">
    <source>
        <dbReference type="Google" id="ProtNLM"/>
    </source>
</evidence>
<evidence type="ECO:0000313" key="2">
    <source>
        <dbReference type="EMBL" id="TDX86109.1"/>
    </source>
</evidence>
<feature type="chain" id="PRO_5020793232" description="Lipoprotein" evidence="1">
    <location>
        <begin position="22"/>
        <end position="193"/>
    </location>
</feature>
<gene>
    <name evidence="2" type="ORF">B0I22_0215</name>
</gene>
<keyword evidence="1" id="KW-0732">Signal</keyword>
<protein>
    <recommendedName>
        <fullName evidence="4">Lipoprotein</fullName>
    </recommendedName>
</protein>
<proteinExistence type="predicted"/>
<dbReference type="RefSeq" id="WP_133942748.1">
    <property type="nucleotide sequence ID" value="NZ_SOEO01000001.1"/>
</dbReference>
<dbReference type="OrthoDB" id="1361638at2"/>
<name>A0A4R8IHW4_9FLAO</name>
<dbReference type="PROSITE" id="PS51257">
    <property type="entry name" value="PROKAR_LIPOPROTEIN"/>
    <property type="match status" value="1"/>
</dbReference>
<dbReference type="AlphaFoldDB" id="A0A4R8IHW4"/>
<dbReference type="EMBL" id="SOEO01000001">
    <property type="protein sequence ID" value="TDX86109.1"/>
    <property type="molecule type" value="Genomic_DNA"/>
</dbReference>
<sequence>MKKLILFLFATIALSSCTVYGWGDDSDKMPDHYRYRVKSLESFDNLNSNLIYKITGEQLTEELKKHPKAIVYIFTNGTDRRIKPLKDYIEFAKNNDYKLFFVMDGYMNLRQTLEELNSNPSPVFVINRNSDEDNFKPSYVSRFENRLNVNIIVDGKKITCFNCLLYFENGDFIKRIEEYSGTKPRKRITFNGK</sequence>
<reference evidence="2 3" key="1">
    <citation type="submission" date="2019-03" db="EMBL/GenBank/DDBJ databases">
        <title>Genomic Encyclopedia of Type Strains, Phase III (KMG-III): the genomes of soil and plant-associated and newly described type strains.</title>
        <authorList>
            <person name="Whitman W."/>
        </authorList>
    </citation>
    <scope>NUCLEOTIDE SEQUENCE [LARGE SCALE GENOMIC DNA]</scope>
    <source>
        <strain evidence="2 3">CGMCC 1.12802</strain>
    </source>
</reference>
<accession>A0A4R8IHW4</accession>
<keyword evidence="3" id="KW-1185">Reference proteome</keyword>
<feature type="signal peptide" evidence="1">
    <location>
        <begin position="1"/>
        <end position="21"/>
    </location>
</feature>